<proteinExistence type="predicted"/>
<gene>
    <name evidence="7" type="ORF">NEH16_06565</name>
</gene>
<accession>A0ABY6PNS7</accession>
<sequence>MPNAREPRRLTVEPGGPVLIEGPVEIVREDGSTVTSDRFVVAVCTCRRSRMYPWCDTSHRRHRRPVSPPSGEGGPEGPGGRC</sequence>
<evidence type="ECO:0000259" key="6">
    <source>
        <dbReference type="SMART" id="SM00704"/>
    </source>
</evidence>
<dbReference type="EMBL" id="CP098740">
    <property type="protein sequence ID" value="UZK53858.1"/>
    <property type="molecule type" value="Genomic_DNA"/>
</dbReference>
<feature type="region of interest" description="Disordered" evidence="5">
    <location>
        <begin position="57"/>
        <end position="82"/>
    </location>
</feature>
<keyword evidence="3" id="KW-0408">Iron</keyword>
<keyword evidence="2" id="KW-0479">Metal-binding</keyword>
<feature type="compositionally biased region" description="Gly residues" evidence="5">
    <location>
        <begin position="71"/>
        <end position="82"/>
    </location>
</feature>
<dbReference type="InterPro" id="IPR042216">
    <property type="entry name" value="MitoNEET_CISD"/>
</dbReference>
<reference evidence="7" key="1">
    <citation type="journal article" date="2022" name="Front. Microbiol.">
        <title>Mirubactin C rescues the lethal effect of cell wall biosynthesis mutations in Bacillus subtilis.</title>
        <authorList>
            <person name="Kepplinger B."/>
            <person name="Wen X."/>
            <person name="Tyler A.R."/>
            <person name="Kim B.Y."/>
            <person name="Brown J."/>
            <person name="Banks P."/>
            <person name="Dashti Y."/>
            <person name="Mackenzie E.S."/>
            <person name="Wills C."/>
            <person name="Kawai Y."/>
            <person name="Waldron K.J."/>
            <person name="Allenby N.E.E."/>
            <person name="Wu L.J."/>
            <person name="Hall M.J."/>
            <person name="Errington J."/>
        </authorList>
    </citation>
    <scope>NUCLEOTIDE SEQUENCE</scope>
    <source>
        <strain evidence="7">MDA8-470</strain>
    </source>
</reference>
<dbReference type="RefSeq" id="WP_073967653.1">
    <property type="nucleotide sequence ID" value="NZ_CP098740.1"/>
</dbReference>
<dbReference type="SMART" id="SM00704">
    <property type="entry name" value="ZnF_CDGSH"/>
    <property type="match status" value="1"/>
</dbReference>
<organism evidence="7 8">
    <name type="scientific">Streptomyces drozdowiczii</name>
    <dbReference type="NCBI Taxonomy" id="202862"/>
    <lineage>
        <taxon>Bacteria</taxon>
        <taxon>Bacillati</taxon>
        <taxon>Actinomycetota</taxon>
        <taxon>Actinomycetes</taxon>
        <taxon>Kitasatosporales</taxon>
        <taxon>Streptomycetaceae</taxon>
        <taxon>Streptomyces</taxon>
    </lineage>
</organism>
<dbReference type="Gene3D" id="3.40.5.90">
    <property type="entry name" value="CDGSH iron-sulfur domain, mitoNEET-type"/>
    <property type="match status" value="1"/>
</dbReference>
<dbReference type="Pfam" id="PF09360">
    <property type="entry name" value="zf-CDGSH"/>
    <property type="match status" value="1"/>
</dbReference>
<evidence type="ECO:0000256" key="1">
    <source>
        <dbReference type="ARBA" id="ARBA00022714"/>
    </source>
</evidence>
<name>A0ABY6PNS7_9ACTN</name>
<dbReference type="Proteomes" id="UP001164963">
    <property type="component" value="Chromosome"/>
</dbReference>
<evidence type="ECO:0000256" key="3">
    <source>
        <dbReference type="ARBA" id="ARBA00023004"/>
    </source>
</evidence>
<feature type="domain" description="Iron-binding zinc finger CDGSH type" evidence="6">
    <location>
        <begin position="21"/>
        <end position="65"/>
    </location>
</feature>
<dbReference type="InterPro" id="IPR018967">
    <property type="entry name" value="FeS-contain_CDGSH-typ"/>
</dbReference>
<keyword evidence="1" id="KW-0001">2Fe-2S</keyword>
<keyword evidence="4" id="KW-0411">Iron-sulfur</keyword>
<evidence type="ECO:0000256" key="4">
    <source>
        <dbReference type="ARBA" id="ARBA00023014"/>
    </source>
</evidence>
<evidence type="ECO:0000256" key="2">
    <source>
        <dbReference type="ARBA" id="ARBA00022723"/>
    </source>
</evidence>
<evidence type="ECO:0000313" key="7">
    <source>
        <dbReference type="EMBL" id="UZK53858.1"/>
    </source>
</evidence>
<keyword evidence="8" id="KW-1185">Reference proteome</keyword>
<evidence type="ECO:0000256" key="5">
    <source>
        <dbReference type="SAM" id="MobiDB-lite"/>
    </source>
</evidence>
<protein>
    <submittedName>
        <fullName evidence="7">CDGSH iron-sulfur domain-containing protein</fullName>
    </submittedName>
</protein>
<evidence type="ECO:0000313" key="8">
    <source>
        <dbReference type="Proteomes" id="UP001164963"/>
    </source>
</evidence>